<organism evidence="1">
    <name type="scientific">Tanacetum cinerariifolium</name>
    <name type="common">Dalmatian daisy</name>
    <name type="synonym">Chrysanthemum cinerariifolium</name>
    <dbReference type="NCBI Taxonomy" id="118510"/>
    <lineage>
        <taxon>Eukaryota</taxon>
        <taxon>Viridiplantae</taxon>
        <taxon>Streptophyta</taxon>
        <taxon>Embryophyta</taxon>
        <taxon>Tracheophyta</taxon>
        <taxon>Spermatophyta</taxon>
        <taxon>Magnoliopsida</taxon>
        <taxon>eudicotyledons</taxon>
        <taxon>Gunneridae</taxon>
        <taxon>Pentapetalae</taxon>
        <taxon>asterids</taxon>
        <taxon>campanulids</taxon>
        <taxon>Asterales</taxon>
        <taxon>Asteraceae</taxon>
        <taxon>Asteroideae</taxon>
        <taxon>Anthemideae</taxon>
        <taxon>Anthemidinae</taxon>
        <taxon>Tanacetum</taxon>
    </lineage>
</organism>
<sequence length="58" mass="6419">CFSVCLRLQRARPVDSILNLLLLDALTPPREAGAKDEVGAGQRKWRITSGLQRGSQWA</sequence>
<gene>
    <name evidence="1" type="ORF">Tci_930881</name>
</gene>
<feature type="non-terminal residue" evidence="1">
    <location>
        <position position="1"/>
    </location>
</feature>
<name>A0A699XFS3_TANCI</name>
<proteinExistence type="predicted"/>
<evidence type="ECO:0000313" key="1">
    <source>
        <dbReference type="EMBL" id="GFD58912.1"/>
    </source>
</evidence>
<dbReference type="AlphaFoldDB" id="A0A699XFS3"/>
<accession>A0A699XFS3</accession>
<dbReference type="EMBL" id="BKCJ011859024">
    <property type="protein sequence ID" value="GFD58912.1"/>
    <property type="molecule type" value="Genomic_DNA"/>
</dbReference>
<protein>
    <submittedName>
        <fullName evidence="1">Uncharacterized protein</fullName>
    </submittedName>
</protein>
<comment type="caution">
    <text evidence="1">The sequence shown here is derived from an EMBL/GenBank/DDBJ whole genome shotgun (WGS) entry which is preliminary data.</text>
</comment>
<reference evidence="1" key="1">
    <citation type="journal article" date="2019" name="Sci. Rep.">
        <title>Draft genome of Tanacetum cinerariifolium, the natural source of mosquito coil.</title>
        <authorList>
            <person name="Yamashiro T."/>
            <person name="Shiraishi A."/>
            <person name="Satake H."/>
            <person name="Nakayama K."/>
        </authorList>
    </citation>
    <scope>NUCLEOTIDE SEQUENCE</scope>
</reference>